<reference evidence="2 3" key="1">
    <citation type="journal article" date="2021" name="Comput. Struct. Biotechnol. J.">
        <title>De novo genome assembly of the potent medicinal plant Rehmannia glutinosa using nanopore technology.</title>
        <authorList>
            <person name="Ma L."/>
            <person name="Dong C."/>
            <person name="Song C."/>
            <person name="Wang X."/>
            <person name="Zheng X."/>
            <person name="Niu Y."/>
            <person name="Chen S."/>
            <person name="Feng W."/>
        </authorList>
    </citation>
    <scope>NUCLEOTIDE SEQUENCE [LARGE SCALE GENOMIC DNA]</scope>
    <source>
        <strain evidence="2">DH-2019</strain>
    </source>
</reference>
<keyword evidence="3" id="KW-1185">Reference proteome</keyword>
<organism evidence="2 3">
    <name type="scientific">Rehmannia glutinosa</name>
    <name type="common">Chinese foxglove</name>
    <dbReference type="NCBI Taxonomy" id="99300"/>
    <lineage>
        <taxon>Eukaryota</taxon>
        <taxon>Viridiplantae</taxon>
        <taxon>Streptophyta</taxon>
        <taxon>Embryophyta</taxon>
        <taxon>Tracheophyta</taxon>
        <taxon>Spermatophyta</taxon>
        <taxon>Magnoliopsida</taxon>
        <taxon>eudicotyledons</taxon>
        <taxon>Gunneridae</taxon>
        <taxon>Pentapetalae</taxon>
        <taxon>asterids</taxon>
        <taxon>lamiids</taxon>
        <taxon>Lamiales</taxon>
        <taxon>Orobanchaceae</taxon>
        <taxon>Rehmannieae</taxon>
        <taxon>Rehmannia</taxon>
    </lineage>
</organism>
<comment type="caution">
    <text evidence="2">The sequence shown here is derived from an EMBL/GenBank/DDBJ whole genome shotgun (WGS) entry which is preliminary data.</text>
</comment>
<protein>
    <submittedName>
        <fullName evidence="2">Uncharacterized protein</fullName>
    </submittedName>
</protein>
<evidence type="ECO:0000313" key="3">
    <source>
        <dbReference type="Proteomes" id="UP001318860"/>
    </source>
</evidence>
<evidence type="ECO:0000256" key="1">
    <source>
        <dbReference type="SAM" id="MobiDB-lite"/>
    </source>
</evidence>
<dbReference type="EMBL" id="JABTTQ020000050">
    <property type="protein sequence ID" value="KAK6141851.1"/>
    <property type="molecule type" value="Genomic_DNA"/>
</dbReference>
<accession>A0ABR0W589</accession>
<gene>
    <name evidence="2" type="ORF">DH2020_024410</name>
</gene>
<proteinExistence type="predicted"/>
<feature type="compositionally biased region" description="Basic and acidic residues" evidence="1">
    <location>
        <begin position="191"/>
        <end position="202"/>
    </location>
</feature>
<name>A0ABR0W589_REHGL</name>
<sequence length="247" mass="28140">MHSPMQLTLGFELNISHLHTFGCAIQVPISPPQRTKMGPQCRLGIYVGFDSPSIIRYLEPMTGDLFTARFADCHFDETIFLSMGRDKDNLDKQKQVESISWNEQSLSHLDPRTSEYESEVNRIIYLQNIANRLPDAFNDASEVMKSHIPTANAPTRIIVPDENKKMNDDIPRKKRGRPIGSKDIIPRKRNGRIDTNKHAPDKSVEPNILENVQIKTSASTENPMSYSNEIWDRNEILIDDNFAFSVA</sequence>
<evidence type="ECO:0000313" key="2">
    <source>
        <dbReference type="EMBL" id="KAK6141851.1"/>
    </source>
</evidence>
<feature type="region of interest" description="Disordered" evidence="1">
    <location>
        <begin position="165"/>
        <end position="202"/>
    </location>
</feature>
<dbReference type="Proteomes" id="UP001318860">
    <property type="component" value="Unassembled WGS sequence"/>
</dbReference>